<evidence type="ECO:0000313" key="2">
    <source>
        <dbReference type="Proteomes" id="UP000292927"/>
    </source>
</evidence>
<sequence length="68" mass="7388">MADSKKIDDIVAMIDNFMANGGGHMNVDVENNTENLDKQVSTTNSSDCSGRETACMVPTLHQGLDRDE</sequence>
<evidence type="ECO:0000313" key="1">
    <source>
        <dbReference type="EMBL" id="RZS94376.1"/>
    </source>
</evidence>
<reference evidence="1 2" key="1">
    <citation type="submission" date="2019-02" db="EMBL/GenBank/DDBJ databases">
        <title>Genomic Encyclopedia of Type Strains, Phase IV (KMG-IV): sequencing the most valuable type-strain genomes for metagenomic binning, comparative biology and taxonomic classification.</title>
        <authorList>
            <person name="Goeker M."/>
        </authorList>
    </citation>
    <scope>NUCLEOTIDE SEQUENCE [LARGE SCALE GENOMIC DNA]</scope>
    <source>
        <strain evidence="1 2">DSM 29486</strain>
    </source>
</reference>
<gene>
    <name evidence="1" type="ORF">EV209_2218</name>
</gene>
<dbReference type="Proteomes" id="UP000292927">
    <property type="component" value="Unassembled WGS sequence"/>
</dbReference>
<protein>
    <submittedName>
        <fullName evidence="1">Uncharacterized protein</fullName>
    </submittedName>
</protein>
<dbReference type="EMBL" id="SGXF01000004">
    <property type="protein sequence ID" value="RZS94376.1"/>
    <property type="molecule type" value="Genomic_DNA"/>
</dbReference>
<dbReference type="OrthoDB" id="1647877at2"/>
<organism evidence="1 2">
    <name type="scientific">Cuneatibacter caecimuris</name>
    <dbReference type="NCBI Taxonomy" id="1796618"/>
    <lineage>
        <taxon>Bacteria</taxon>
        <taxon>Bacillati</taxon>
        <taxon>Bacillota</taxon>
        <taxon>Clostridia</taxon>
        <taxon>Lachnospirales</taxon>
        <taxon>Lachnospiraceae</taxon>
        <taxon>Cuneatibacter</taxon>
    </lineage>
</organism>
<name>A0A4Q7P378_9FIRM</name>
<dbReference type="RefSeq" id="WP_130435492.1">
    <property type="nucleotide sequence ID" value="NZ_SGXF01000004.1"/>
</dbReference>
<dbReference type="AlphaFoldDB" id="A0A4Q7P378"/>
<keyword evidence="2" id="KW-1185">Reference proteome</keyword>
<accession>A0A4Q7P378</accession>
<comment type="caution">
    <text evidence="1">The sequence shown here is derived from an EMBL/GenBank/DDBJ whole genome shotgun (WGS) entry which is preliminary data.</text>
</comment>
<proteinExistence type="predicted"/>